<dbReference type="Pfam" id="PF01487">
    <property type="entry name" value="DHquinase_I"/>
    <property type="match status" value="1"/>
</dbReference>
<dbReference type="PANTHER" id="PTHR43699">
    <property type="entry name" value="3-DEHYDROQUINATE DEHYDRATASE"/>
    <property type="match status" value="1"/>
</dbReference>
<keyword evidence="2 5" id="KW-0057">Aromatic amino acid biosynthesis</keyword>
<dbReference type="Proteomes" id="UP000019754">
    <property type="component" value="Unassembled WGS sequence"/>
</dbReference>
<dbReference type="SUPFAM" id="SSF51569">
    <property type="entry name" value="Aldolase"/>
    <property type="match status" value="1"/>
</dbReference>
<dbReference type="GO" id="GO:0009423">
    <property type="term" value="P:chorismate biosynthetic process"/>
    <property type="evidence" value="ECO:0007669"/>
    <property type="project" value="UniProtKB-UniRule"/>
</dbReference>
<dbReference type="UniPathway" id="UPA00053">
    <property type="reaction ID" value="UER00086"/>
</dbReference>
<comment type="pathway">
    <text evidence="5">Metabolic intermediate biosynthesis; chorismate biosynthesis; chorismate from D-erythrose 4-phosphate and phosphoenolpyruvate: step 3/7.</text>
</comment>
<evidence type="ECO:0000313" key="7">
    <source>
        <dbReference type="Proteomes" id="UP000019754"/>
    </source>
</evidence>
<comment type="similarity">
    <text evidence="5">Belongs to the type-I 3-dehydroquinase family.</text>
</comment>
<dbReference type="InterPro" id="IPR013785">
    <property type="entry name" value="Aldolase_TIM"/>
</dbReference>
<dbReference type="InterPro" id="IPR001381">
    <property type="entry name" value="DHquinase_I"/>
</dbReference>
<evidence type="ECO:0000313" key="6">
    <source>
        <dbReference type="EMBL" id="EYT50554.1"/>
    </source>
</evidence>
<dbReference type="Gene3D" id="3.20.20.70">
    <property type="entry name" value="Aldolase class I"/>
    <property type="match status" value="1"/>
</dbReference>
<dbReference type="HOGENOM" id="CLU_064444_0_0_11"/>
<evidence type="ECO:0000256" key="5">
    <source>
        <dbReference type="HAMAP-Rule" id="MF_00214"/>
    </source>
</evidence>
<dbReference type="GO" id="GO:0008652">
    <property type="term" value="P:amino acid biosynthetic process"/>
    <property type="evidence" value="ECO:0007669"/>
    <property type="project" value="UniProtKB-KW"/>
</dbReference>
<dbReference type="RefSeq" id="WP_017822647.1">
    <property type="nucleotide sequence ID" value="NZ_AORC01000004.1"/>
</dbReference>
<feature type="binding site" evidence="5">
    <location>
        <position position="244"/>
    </location>
    <ligand>
        <name>3-dehydroquinate</name>
        <dbReference type="ChEBI" id="CHEBI:32364"/>
    </ligand>
</feature>
<comment type="caution">
    <text evidence="5">Lacks conserved residue(s) required for the propagation of feature annotation.</text>
</comment>
<organism evidence="6 7">
    <name type="scientific">Brachybacterium muris UCD-AY4</name>
    <dbReference type="NCBI Taxonomy" id="1249481"/>
    <lineage>
        <taxon>Bacteria</taxon>
        <taxon>Bacillati</taxon>
        <taxon>Actinomycetota</taxon>
        <taxon>Actinomycetes</taxon>
        <taxon>Micrococcales</taxon>
        <taxon>Dermabacteraceae</taxon>
        <taxon>Brachybacterium</taxon>
    </lineage>
</organism>
<comment type="function">
    <text evidence="5">Involved in the third step of the chorismate pathway, which leads to the biosynthesis of aromatic amino acids. Catalyzes the cis-dehydration of 3-dehydroquinate (DHQ) and introduces the first double bond of the aromatic ring to yield 3-dehydroshikimate.</text>
</comment>
<feature type="active site" description="Proton donor/acceptor" evidence="5">
    <location>
        <position position="151"/>
    </location>
</feature>
<dbReference type="CDD" id="cd00502">
    <property type="entry name" value="DHQase_I"/>
    <property type="match status" value="1"/>
</dbReference>
<dbReference type="NCBIfam" id="TIGR01093">
    <property type="entry name" value="aroD"/>
    <property type="match status" value="1"/>
</dbReference>
<evidence type="ECO:0000256" key="4">
    <source>
        <dbReference type="ARBA" id="ARBA00023270"/>
    </source>
</evidence>
<name>A0A022KZ69_9MICO</name>
<protein>
    <recommendedName>
        <fullName evidence="5">3-dehydroquinate dehydratase</fullName>
        <shortName evidence="5">3-dehydroquinase</shortName>
        <ecNumber evidence="5">4.2.1.10</ecNumber>
    </recommendedName>
    <alternativeName>
        <fullName evidence="5">Type I DHQase</fullName>
    </alternativeName>
    <alternativeName>
        <fullName evidence="5">Type I dehydroquinase</fullName>
        <shortName evidence="5">DHQ1</shortName>
    </alternativeName>
</protein>
<gene>
    <name evidence="5" type="primary">aroD</name>
    <name evidence="6" type="ORF">D641_0104680</name>
</gene>
<dbReference type="EMBL" id="AORC01000004">
    <property type="protein sequence ID" value="EYT50554.1"/>
    <property type="molecule type" value="Genomic_DNA"/>
</dbReference>
<keyword evidence="7" id="KW-1185">Reference proteome</keyword>
<feature type="binding site" evidence="5">
    <location>
        <position position="220"/>
    </location>
    <ligand>
        <name>3-dehydroquinate</name>
        <dbReference type="ChEBI" id="CHEBI:32364"/>
    </ligand>
</feature>
<sequence>MTATVRVPGRSIVLGEGRPEIIVPLTGADITRVLEQVELALEAPARILEWRIDLYRQELDAVQHRAEVLAALPAVRGAMGEKHALLVTLRTSAEGGAREVSDQGLAEMLEAVIASGHTDLVDVETSRGAEVVAHVVAAAREQGVLVVGSFHDFDATPGEDELVELLRSQRRAGADVPKIAVTPRHANDVLRLLAASLRVAADGDGPHIAISMGTLGAVSRVAAEVFGSAATFATVGDAAQGGASAPGQLAARDVERMLELLRP</sequence>
<proteinExistence type="inferred from homology"/>
<comment type="caution">
    <text evidence="6">The sequence shown here is derived from an EMBL/GenBank/DDBJ whole genome shotgun (WGS) entry which is preliminary data.</text>
</comment>
<dbReference type="InterPro" id="IPR050146">
    <property type="entry name" value="Type-I_3-dehydroquinase"/>
</dbReference>
<keyword evidence="5" id="KW-0028">Amino-acid biosynthesis</keyword>
<dbReference type="AlphaFoldDB" id="A0A022KZ69"/>
<keyword evidence="3 5" id="KW-0456">Lyase</keyword>
<feature type="binding site" evidence="5">
    <location>
        <begin position="49"/>
        <end position="51"/>
    </location>
    <ligand>
        <name>3-dehydroquinate</name>
        <dbReference type="ChEBI" id="CHEBI:32364"/>
    </ligand>
</feature>
<feature type="active site" description="Schiff-base intermediate with substrate" evidence="5">
    <location>
        <position position="178"/>
    </location>
</feature>
<feature type="binding site" evidence="5">
    <location>
        <position position="90"/>
    </location>
    <ligand>
        <name>3-dehydroquinate</name>
        <dbReference type="ChEBI" id="CHEBI:32364"/>
    </ligand>
</feature>
<feature type="binding site" evidence="5">
    <location>
        <position position="248"/>
    </location>
    <ligand>
        <name>3-dehydroquinate</name>
        <dbReference type="ChEBI" id="CHEBI:32364"/>
    </ligand>
</feature>
<accession>A0A022KZ69</accession>
<evidence type="ECO:0000256" key="1">
    <source>
        <dbReference type="ARBA" id="ARBA00001864"/>
    </source>
</evidence>
<dbReference type="HAMAP" id="MF_00214">
    <property type="entry name" value="AroD"/>
    <property type="match status" value="1"/>
</dbReference>
<comment type="catalytic activity">
    <reaction evidence="1 5">
        <text>3-dehydroquinate = 3-dehydroshikimate + H2O</text>
        <dbReference type="Rhea" id="RHEA:21096"/>
        <dbReference type="ChEBI" id="CHEBI:15377"/>
        <dbReference type="ChEBI" id="CHEBI:16630"/>
        <dbReference type="ChEBI" id="CHEBI:32364"/>
        <dbReference type="EC" id="4.2.1.10"/>
    </reaction>
</comment>
<dbReference type="GO" id="GO:0003855">
    <property type="term" value="F:3-dehydroquinate dehydratase activity"/>
    <property type="evidence" value="ECO:0007669"/>
    <property type="project" value="UniProtKB-UniRule"/>
</dbReference>
<dbReference type="GO" id="GO:0046279">
    <property type="term" value="P:3,4-dihydroxybenzoate biosynthetic process"/>
    <property type="evidence" value="ECO:0007669"/>
    <property type="project" value="UniProtKB-ARBA"/>
</dbReference>
<comment type="subunit">
    <text evidence="5">Homodimer.</text>
</comment>
<dbReference type="FunFam" id="3.20.20.70:FF:000047">
    <property type="entry name" value="3-dehydroquinate dehydratase"/>
    <property type="match status" value="1"/>
</dbReference>
<evidence type="ECO:0000256" key="2">
    <source>
        <dbReference type="ARBA" id="ARBA00023141"/>
    </source>
</evidence>
<evidence type="ECO:0000256" key="3">
    <source>
        <dbReference type="ARBA" id="ARBA00023239"/>
    </source>
</evidence>
<dbReference type="EC" id="4.2.1.10" evidence="5"/>
<dbReference type="PANTHER" id="PTHR43699:SF1">
    <property type="entry name" value="3-DEHYDROQUINATE DEHYDRATASE"/>
    <property type="match status" value="1"/>
</dbReference>
<dbReference type="STRING" id="1249481.D641_0104680"/>
<keyword evidence="4 5" id="KW-0704">Schiff base</keyword>
<dbReference type="GO" id="GO:0009073">
    <property type="term" value="P:aromatic amino acid family biosynthetic process"/>
    <property type="evidence" value="ECO:0007669"/>
    <property type="project" value="UniProtKB-KW"/>
</dbReference>
<reference evidence="6 7" key="1">
    <citation type="journal article" date="2013" name="Genome Announc.">
        <title>Draft genome sequence of an Actinobacterium, Brachybacterium muris strain UCD-AY4.</title>
        <authorList>
            <person name="Lo J.R."/>
            <person name="Lang J.M."/>
            <person name="Darling A.E."/>
            <person name="Eisen J.A."/>
            <person name="Coil D.A."/>
        </authorList>
    </citation>
    <scope>NUCLEOTIDE SEQUENCE [LARGE SCALE GENOMIC DNA]</scope>
    <source>
        <strain evidence="6 7">UCD-AY4</strain>
    </source>
</reference>